<reference evidence="1 2" key="1">
    <citation type="journal article" date="2014" name="Nat. Genet.">
        <title>Genome and transcriptome of the porcine whipworm Trichuris suis.</title>
        <authorList>
            <person name="Jex A.R."/>
            <person name="Nejsum P."/>
            <person name="Schwarz E.M."/>
            <person name="Hu L."/>
            <person name="Young N.D."/>
            <person name="Hall R.S."/>
            <person name="Korhonen P.K."/>
            <person name="Liao S."/>
            <person name="Thamsborg S."/>
            <person name="Xia J."/>
            <person name="Xu P."/>
            <person name="Wang S."/>
            <person name="Scheerlinck J.P."/>
            <person name="Hofmann A."/>
            <person name="Sternberg P.W."/>
            <person name="Wang J."/>
            <person name="Gasser R.B."/>
        </authorList>
    </citation>
    <scope>NUCLEOTIDE SEQUENCE [LARGE SCALE GENOMIC DNA]</scope>
    <source>
        <strain evidence="1">DCEP-RM93M</strain>
    </source>
</reference>
<protein>
    <submittedName>
        <fullName evidence="1">Uncharacterized protein</fullName>
    </submittedName>
</protein>
<dbReference type="Proteomes" id="UP000030764">
    <property type="component" value="Unassembled WGS sequence"/>
</dbReference>
<dbReference type="EMBL" id="KL363325">
    <property type="protein sequence ID" value="KFD47462.1"/>
    <property type="molecule type" value="Genomic_DNA"/>
</dbReference>
<sequence>MYLNSLVSDEGAEEICRANTSERGIGALVKYEHYWKVLYPFGHSVHDMQLSDRPNHDTQIDLNFFFPFYGHRFNYTFISPNGLVAFSRSDWIQPPFTFPNPKWPERSDPSFIAPFLSRATFQYTGNARISSVWHRSVHRHRRRIGKYEPWKPQNRTKNQPELNVKVGSFEGTIFFWKVTPKWPERTNFSEYPFLRCQRIVDNGERDTPKAPIGYHILLEGDSEMA</sequence>
<proteinExistence type="predicted"/>
<dbReference type="AlphaFoldDB" id="A0A085LR66"/>
<evidence type="ECO:0000313" key="2">
    <source>
        <dbReference type="Proteomes" id="UP000030764"/>
    </source>
</evidence>
<gene>
    <name evidence="1" type="ORF">M513_11623</name>
</gene>
<organism evidence="1 2">
    <name type="scientific">Trichuris suis</name>
    <name type="common">pig whipworm</name>
    <dbReference type="NCBI Taxonomy" id="68888"/>
    <lineage>
        <taxon>Eukaryota</taxon>
        <taxon>Metazoa</taxon>
        <taxon>Ecdysozoa</taxon>
        <taxon>Nematoda</taxon>
        <taxon>Enoplea</taxon>
        <taxon>Dorylaimia</taxon>
        <taxon>Trichinellida</taxon>
        <taxon>Trichuridae</taxon>
        <taxon>Trichuris</taxon>
    </lineage>
</organism>
<evidence type="ECO:0000313" key="1">
    <source>
        <dbReference type="EMBL" id="KFD47462.1"/>
    </source>
</evidence>
<keyword evidence="2" id="KW-1185">Reference proteome</keyword>
<name>A0A085LR66_9BILA</name>
<accession>A0A085LR66</accession>